<evidence type="ECO:0000313" key="4">
    <source>
        <dbReference type="EMBL" id="GCA69444.1"/>
    </source>
</evidence>
<dbReference type="PRINTS" id="PR00320">
    <property type="entry name" value="GPROTEINBRPT"/>
</dbReference>
<keyword evidence="1 3" id="KW-0853">WD repeat</keyword>
<feature type="repeat" description="WD" evidence="3">
    <location>
        <begin position="11"/>
        <end position="52"/>
    </location>
</feature>
<dbReference type="AlphaFoldDB" id="A0A5A5R0U8"/>
<reference evidence="4 5" key="1">
    <citation type="submission" date="2018-09" db="EMBL/GenBank/DDBJ databases">
        <title>Evolutionary history of phycoerythrin pigmentation in the water bloom-forming cyanobacterium Microcystis aeruginosa.</title>
        <authorList>
            <person name="Tanabe Y."/>
            <person name="Tanabe Y."/>
            <person name="Yamaguchi H."/>
        </authorList>
    </citation>
    <scope>NUCLEOTIDE SEQUENCE [LARGE SCALE GENOMIC DNA]</scope>
    <source>
        <strain evidence="4 5">NIES-2519</strain>
    </source>
</reference>
<evidence type="ECO:0000313" key="5">
    <source>
        <dbReference type="Proteomes" id="UP000323569"/>
    </source>
</evidence>
<organism evidence="4 5">
    <name type="scientific">Microcystis aeruginosa NIES-2519</name>
    <dbReference type="NCBI Taxonomy" id="2303981"/>
    <lineage>
        <taxon>Bacteria</taxon>
        <taxon>Bacillati</taxon>
        <taxon>Cyanobacteriota</taxon>
        <taxon>Cyanophyceae</taxon>
        <taxon>Oscillatoriophycideae</taxon>
        <taxon>Chroococcales</taxon>
        <taxon>Microcystaceae</taxon>
        <taxon>Microcystis</taxon>
    </lineage>
</organism>
<evidence type="ECO:0000256" key="3">
    <source>
        <dbReference type="PROSITE-ProRule" id="PRU00221"/>
    </source>
</evidence>
<dbReference type="PANTHER" id="PTHR19879:SF9">
    <property type="entry name" value="TRANSCRIPTION INITIATION FACTOR TFIID SUBUNIT 5"/>
    <property type="match status" value="1"/>
</dbReference>
<dbReference type="CDD" id="cd00200">
    <property type="entry name" value="WD40"/>
    <property type="match status" value="1"/>
</dbReference>
<feature type="repeat" description="WD" evidence="3">
    <location>
        <begin position="65"/>
        <end position="99"/>
    </location>
</feature>
<evidence type="ECO:0000256" key="2">
    <source>
        <dbReference type="ARBA" id="ARBA00022737"/>
    </source>
</evidence>
<dbReference type="PROSITE" id="PS50294">
    <property type="entry name" value="WD_REPEATS_REGION"/>
    <property type="match status" value="3"/>
</dbReference>
<dbReference type="EMBL" id="BHVO01000009">
    <property type="protein sequence ID" value="GCA69444.1"/>
    <property type="molecule type" value="Genomic_DNA"/>
</dbReference>
<evidence type="ECO:0000256" key="1">
    <source>
        <dbReference type="ARBA" id="ARBA00022574"/>
    </source>
</evidence>
<dbReference type="InterPro" id="IPR015943">
    <property type="entry name" value="WD40/YVTN_repeat-like_dom_sf"/>
</dbReference>
<feature type="repeat" description="WD" evidence="3">
    <location>
        <begin position="142"/>
        <end position="168"/>
    </location>
</feature>
<dbReference type="InterPro" id="IPR020472">
    <property type="entry name" value="WD40_PAC1"/>
</dbReference>
<sequence length="190" mass="20763">MFNPLVSFKSLEGHEGEVKCLTFSQDGKFLASGDNELTVIVWDWQKNQKFSLQGHEKAGWWDKGVNSVAFSPCQGYLVSGGDDQTVRIWSLETKKLISTLTGHQDKVTAVAVHPDGEIIASGSEDKTVKIWSVKTGETRSTLQGHSDKVLTVKFSQNGQLLASGGGENDKTVIIWNLGERSSITLKGHSD</sequence>
<dbReference type="SUPFAM" id="SSF50978">
    <property type="entry name" value="WD40 repeat-like"/>
    <property type="match status" value="1"/>
</dbReference>
<dbReference type="Gene3D" id="2.130.10.10">
    <property type="entry name" value="YVTN repeat-like/Quinoprotein amine dehydrogenase"/>
    <property type="match status" value="2"/>
</dbReference>
<proteinExistence type="predicted"/>
<dbReference type="Proteomes" id="UP000323569">
    <property type="component" value="Unassembled WGS sequence"/>
</dbReference>
<dbReference type="SMART" id="SM00320">
    <property type="entry name" value="WD40"/>
    <property type="match status" value="4"/>
</dbReference>
<dbReference type="Pfam" id="PF00400">
    <property type="entry name" value="WD40"/>
    <property type="match status" value="4"/>
</dbReference>
<dbReference type="PANTHER" id="PTHR19879">
    <property type="entry name" value="TRANSCRIPTION INITIATION FACTOR TFIID"/>
    <property type="match status" value="1"/>
</dbReference>
<comment type="caution">
    <text evidence="4">The sequence shown here is derived from an EMBL/GenBank/DDBJ whole genome shotgun (WGS) entry which is preliminary data.</text>
</comment>
<gene>
    <name evidence="4" type="ORF">MiYa_00970</name>
</gene>
<accession>A0A5A5R0U8</accession>
<dbReference type="PROSITE" id="PS50082">
    <property type="entry name" value="WD_REPEATS_2"/>
    <property type="match status" value="4"/>
</dbReference>
<feature type="repeat" description="WD" evidence="3">
    <location>
        <begin position="100"/>
        <end position="141"/>
    </location>
</feature>
<dbReference type="InterPro" id="IPR036322">
    <property type="entry name" value="WD40_repeat_dom_sf"/>
</dbReference>
<protein>
    <submittedName>
        <fullName evidence="4">Uncharacterized protein</fullName>
    </submittedName>
</protein>
<dbReference type="InterPro" id="IPR001680">
    <property type="entry name" value="WD40_rpt"/>
</dbReference>
<name>A0A5A5R0U8_MICAE</name>
<keyword evidence="2" id="KW-0677">Repeat</keyword>